<evidence type="ECO:0000256" key="1">
    <source>
        <dbReference type="SAM" id="MobiDB-lite"/>
    </source>
</evidence>
<dbReference type="EMBL" id="QOIP01000008">
    <property type="protein sequence ID" value="RLU19433.1"/>
    <property type="molecule type" value="Genomic_DNA"/>
</dbReference>
<comment type="caution">
    <text evidence="2">The sequence shown here is derived from an EMBL/GenBank/DDBJ whole genome shotgun (WGS) entry which is preliminary data.</text>
</comment>
<reference evidence="2" key="1">
    <citation type="journal article" date="2018" name="Genome Res.">
        <title>The genomic architecture and molecular evolution of ant odorant receptors.</title>
        <authorList>
            <person name="McKenzie S.K."/>
            <person name="Kronauer D.J.C."/>
        </authorList>
    </citation>
    <scope>NUCLEOTIDE SEQUENCE [LARGE SCALE GENOMIC DNA]</scope>
    <source>
        <strain evidence="2">Clonal line C1</strain>
    </source>
</reference>
<feature type="region of interest" description="Disordered" evidence="1">
    <location>
        <begin position="32"/>
        <end position="59"/>
    </location>
</feature>
<accession>A0A3L8DGY0</accession>
<feature type="compositionally biased region" description="Basic and acidic residues" evidence="1">
    <location>
        <begin position="48"/>
        <end position="59"/>
    </location>
</feature>
<dbReference type="AlphaFoldDB" id="A0A3L8DGY0"/>
<name>A0A3L8DGY0_OOCBI</name>
<reference evidence="2" key="2">
    <citation type="submission" date="2018-07" db="EMBL/GenBank/DDBJ databases">
        <authorList>
            <person name="Mckenzie S.K."/>
            <person name="Kronauer D.J.C."/>
        </authorList>
    </citation>
    <scope>NUCLEOTIDE SEQUENCE</scope>
    <source>
        <strain evidence="2">Clonal line C1</strain>
    </source>
</reference>
<protein>
    <submittedName>
        <fullName evidence="2">Uncharacterized protein</fullName>
    </submittedName>
</protein>
<gene>
    <name evidence="2" type="ORF">DMN91_007990</name>
</gene>
<sequence length="154" mass="17805">MPVERSPIRMTEPNPALTPALGVKTVSRESAGDFAFPRDNTPGFGNDETSRDHHDDSRVNEVRSVKLPRPFWYDNAARYFTVAEMTFALHRITSDETKFRHIVINLDGYDSMILKRWTQELGTILLERKCMWSKRMLLIGQGHQETPRTRKTSL</sequence>
<proteinExistence type="predicted"/>
<evidence type="ECO:0000313" key="2">
    <source>
        <dbReference type="EMBL" id="RLU19433.1"/>
    </source>
</evidence>
<dbReference type="Proteomes" id="UP000279307">
    <property type="component" value="Chromosome 8"/>
</dbReference>
<organism evidence="2">
    <name type="scientific">Ooceraea biroi</name>
    <name type="common">Clonal raider ant</name>
    <name type="synonym">Cerapachys biroi</name>
    <dbReference type="NCBI Taxonomy" id="2015173"/>
    <lineage>
        <taxon>Eukaryota</taxon>
        <taxon>Metazoa</taxon>
        <taxon>Ecdysozoa</taxon>
        <taxon>Arthropoda</taxon>
        <taxon>Hexapoda</taxon>
        <taxon>Insecta</taxon>
        <taxon>Pterygota</taxon>
        <taxon>Neoptera</taxon>
        <taxon>Endopterygota</taxon>
        <taxon>Hymenoptera</taxon>
        <taxon>Apocrita</taxon>
        <taxon>Aculeata</taxon>
        <taxon>Formicoidea</taxon>
        <taxon>Formicidae</taxon>
        <taxon>Dorylinae</taxon>
        <taxon>Ooceraea</taxon>
    </lineage>
</organism>